<evidence type="ECO:0000313" key="2">
    <source>
        <dbReference type="EMBL" id="QHT77210.1"/>
    </source>
</evidence>
<feature type="compositionally biased region" description="Basic residues" evidence="1">
    <location>
        <begin position="1"/>
        <end position="46"/>
    </location>
</feature>
<protein>
    <submittedName>
        <fullName evidence="2">Uncharacterized protein</fullName>
    </submittedName>
</protein>
<evidence type="ECO:0000256" key="1">
    <source>
        <dbReference type="SAM" id="MobiDB-lite"/>
    </source>
</evidence>
<accession>A0A6C0HA14</accession>
<sequence length="283" mass="32214">MVKLTRKYKKNNRSKSMKKHKVSKKSRKSRNKKIIYIKKNSRKQRRVGGGGDGESDDELDKIESGKYKIYSISGDPDDIESGRESMTPFRQRKNQIPSVKPSPTARTQSPFVSIFSRVPESWGDLTKSISSPYPKKTSNISPNISTSSADSEEGGIINTSVPLPKYHEQLSGIEVHTDEYQAYLTNPNIDNYTPMAPLVFESLQKRFSKFLDKLGYDGDNKGELMNKLTDPDFIHNLDTLMDKMGNTQKINLKLQEELFEATQKNARESLRKDIQEKIKSANK</sequence>
<dbReference type="AlphaFoldDB" id="A0A6C0HA14"/>
<proteinExistence type="predicted"/>
<dbReference type="EMBL" id="MN739916">
    <property type="protein sequence ID" value="QHT77210.1"/>
    <property type="molecule type" value="Genomic_DNA"/>
</dbReference>
<organism evidence="2">
    <name type="scientific">viral metagenome</name>
    <dbReference type="NCBI Taxonomy" id="1070528"/>
    <lineage>
        <taxon>unclassified sequences</taxon>
        <taxon>metagenomes</taxon>
        <taxon>organismal metagenomes</taxon>
    </lineage>
</organism>
<name>A0A6C0HA14_9ZZZZ</name>
<feature type="region of interest" description="Disordered" evidence="1">
    <location>
        <begin position="1"/>
        <end position="107"/>
    </location>
</feature>
<reference evidence="2" key="1">
    <citation type="journal article" date="2020" name="Nature">
        <title>Giant virus diversity and host interactions through global metagenomics.</title>
        <authorList>
            <person name="Schulz F."/>
            <person name="Roux S."/>
            <person name="Paez-Espino D."/>
            <person name="Jungbluth S."/>
            <person name="Walsh D.A."/>
            <person name="Denef V.J."/>
            <person name="McMahon K.D."/>
            <person name="Konstantinidis K.T."/>
            <person name="Eloe-Fadrosh E.A."/>
            <person name="Kyrpides N.C."/>
            <person name="Woyke T."/>
        </authorList>
    </citation>
    <scope>NUCLEOTIDE SEQUENCE</scope>
    <source>
        <strain evidence="2">GVMAG-M-3300023179-86</strain>
    </source>
</reference>